<keyword evidence="2" id="KW-1185">Reference proteome</keyword>
<name>A0ACC3Z318_COLTU</name>
<organism evidence="1 2">
    <name type="scientific">Colletotrichum truncatum</name>
    <name type="common">Anthracnose fungus</name>
    <name type="synonym">Colletotrichum capsici</name>
    <dbReference type="NCBI Taxonomy" id="5467"/>
    <lineage>
        <taxon>Eukaryota</taxon>
        <taxon>Fungi</taxon>
        <taxon>Dikarya</taxon>
        <taxon>Ascomycota</taxon>
        <taxon>Pezizomycotina</taxon>
        <taxon>Sordariomycetes</taxon>
        <taxon>Hypocreomycetidae</taxon>
        <taxon>Glomerellales</taxon>
        <taxon>Glomerellaceae</taxon>
        <taxon>Colletotrichum</taxon>
        <taxon>Colletotrichum truncatum species complex</taxon>
    </lineage>
</organism>
<sequence length="485" mass="53787">MKTFGRWAFVLLPWIVGTVFGQGSTGAGPSQSPLDLISQIPPCAVSCVSDSFLNSGCGLDNIAPCICTNVTLLKGMSECIQAACEWRDQLKLSYTTDDLCRPYPHASRKLEIKVVVAILAVITFPIVALRLYSRLTIAGRLELDDWTTAVTGVILAVTLGCVIATAKLGFGLHYWNVNPANAQRILQLYYAVQMLYIIVLILAKVSIVALYHRVFPDRKFQLINKLVFAFLTGHGLVFVFVIMFECTPINSIWDRTLQRKCINVNAVAMASAILSIVEDIVILAMPIQQLSKLQLGIKKKIAVCFMFSLGSFACITSIIRLRWLVLFADTYDTTWDNVDVVTWSVTEISIALLCGSLPALRPLFKKIPGLLTTIRGTTTEIKENPYRGSSHLSFRDKGLMPQSVSPNPSTPEPETSDMVIIHISNRDDPRMKPLPPPPLQPLVYQPPWRGSGGPRTPGSVRSVRREADADYEMDLRNVVNTKTWM</sequence>
<comment type="caution">
    <text evidence="1">The sequence shown here is derived from an EMBL/GenBank/DDBJ whole genome shotgun (WGS) entry which is preliminary data.</text>
</comment>
<gene>
    <name evidence="1" type="ORF">CTRU02_205091</name>
</gene>
<evidence type="ECO:0000313" key="2">
    <source>
        <dbReference type="Proteomes" id="UP000805649"/>
    </source>
</evidence>
<protein>
    <submittedName>
        <fullName evidence="1">Integral membrane protein</fullName>
    </submittedName>
</protein>
<dbReference type="Proteomes" id="UP000805649">
    <property type="component" value="Unassembled WGS sequence"/>
</dbReference>
<reference evidence="1 2" key="1">
    <citation type="journal article" date="2020" name="Phytopathology">
        <title>Genome Sequence Resources of Colletotrichum truncatum, C. plurivorum, C. musicola, and C. sojae: Four Species Pathogenic to Soybean (Glycine max).</title>
        <authorList>
            <person name="Rogerio F."/>
            <person name="Boufleur T.R."/>
            <person name="Ciampi-Guillardi M."/>
            <person name="Sukno S.A."/>
            <person name="Thon M.R."/>
            <person name="Massola Junior N.S."/>
            <person name="Baroncelli R."/>
        </authorList>
    </citation>
    <scope>NUCLEOTIDE SEQUENCE [LARGE SCALE GENOMIC DNA]</scope>
    <source>
        <strain evidence="1 2">CMES1059</strain>
    </source>
</reference>
<dbReference type="EMBL" id="VUJX02000003">
    <property type="protein sequence ID" value="KAL0938481.1"/>
    <property type="molecule type" value="Genomic_DNA"/>
</dbReference>
<evidence type="ECO:0000313" key="1">
    <source>
        <dbReference type="EMBL" id="KAL0938481.1"/>
    </source>
</evidence>
<proteinExistence type="predicted"/>
<accession>A0ACC3Z318</accession>